<dbReference type="EMBL" id="FOKI01000014">
    <property type="protein sequence ID" value="SFB15624.1"/>
    <property type="molecule type" value="Genomic_DNA"/>
</dbReference>
<dbReference type="OrthoDB" id="162319at2"/>
<name>A0A1I0YQM8_9CLOT</name>
<dbReference type="RefSeq" id="WP_090041238.1">
    <property type="nucleotide sequence ID" value="NZ_FOKI01000014.1"/>
</dbReference>
<reference evidence="1 2" key="1">
    <citation type="submission" date="2016-10" db="EMBL/GenBank/DDBJ databases">
        <authorList>
            <person name="de Groot N.N."/>
        </authorList>
    </citation>
    <scope>NUCLEOTIDE SEQUENCE [LARGE SCALE GENOMIC DNA]</scope>
    <source>
        <strain evidence="1 2">DSM 12271</strain>
    </source>
</reference>
<evidence type="ECO:0000313" key="1">
    <source>
        <dbReference type="EMBL" id="SFB15624.1"/>
    </source>
</evidence>
<evidence type="ECO:0008006" key="3">
    <source>
        <dbReference type="Google" id="ProtNLM"/>
    </source>
</evidence>
<dbReference type="Proteomes" id="UP000198619">
    <property type="component" value="Unassembled WGS sequence"/>
</dbReference>
<dbReference type="STRING" id="84698.SAMN04488528_101489"/>
<gene>
    <name evidence="1" type="ORF">SAMN04488528_101489</name>
</gene>
<evidence type="ECO:0000313" key="2">
    <source>
        <dbReference type="Proteomes" id="UP000198619"/>
    </source>
</evidence>
<accession>A0A1I0YQM8</accession>
<proteinExistence type="predicted"/>
<protein>
    <recommendedName>
        <fullName evidence="3">YCII-related domain-containing protein</fullName>
    </recommendedName>
</protein>
<keyword evidence="2" id="KW-1185">Reference proteome</keyword>
<sequence length="91" mass="10743">MQKRDGLFVKINYKMDYIKGNQKRDLKENKNNINLTKYLYCAGTYNKNGGTMIFRAENIDEAKFIIDNNPFSQMATYNYEILSKNKINLLM</sequence>
<organism evidence="1 2">
    <name type="scientific">Clostridium frigidicarnis</name>
    <dbReference type="NCBI Taxonomy" id="84698"/>
    <lineage>
        <taxon>Bacteria</taxon>
        <taxon>Bacillati</taxon>
        <taxon>Bacillota</taxon>
        <taxon>Clostridia</taxon>
        <taxon>Eubacteriales</taxon>
        <taxon>Clostridiaceae</taxon>
        <taxon>Clostridium</taxon>
    </lineage>
</organism>
<dbReference type="AlphaFoldDB" id="A0A1I0YQM8"/>